<comment type="caution">
    <text evidence="11">The sequence shown here is derived from an EMBL/GenBank/DDBJ whole genome shotgun (WGS) entry which is preliminary data.</text>
</comment>
<keyword evidence="6 9" id="KW-0822">Tryptophan biosynthesis</keyword>
<evidence type="ECO:0000313" key="12">
    <source>
        <dbReference type="Proteomes" id="UP001418796"/>
    </source>
</evidence>
<organism evidence="11 12">
    <name type="scientific">Alkalicoccobacillus gibsonii</name>
    <dbReference type="NCBI Taxonomy" id="79881"/>
    <lineage>
        <taxon>Bacteria</taxon>
        <taxon>Bacillati</taxon>
        <taxon>Bacillota</taxon>
        <taxon>Bacilli</taxon>
        <taxon>Bacillales</taxon>
        <taxon>Bacillaceae</taxon>
        <taxon>Alkalicoccobacillus</taxon>
    </lineage>
</organism>
<dbReference type="EC" id="5.3.1.24" evidence="3 9"/>
<evidence type="ECO:0000256" key="1">
    <source>
        <dbReference type="ARBA" id="ARBA00001164"/>
    </source>
</evidence>
<accession>A0ABU9VHQ6</accession>
<comment type="pathway">
    <text evidence="2 9">Amino-acid biosynthesis; L-tryptophan biosynthesis; L-tryptophan from chorismate: step 3/5.</text>
</comment>
<evidence type="ECO:0000256" key="5">
    <source>
        <dbReference type="ARBA" id="ARBA00022605"/>
    </source>
</evidence>
<dbReference type="RefSeq" id="WP_343130369.1">
    <property type="nucleotide sequence ID" value="NZ_JBCITK010000001.1"/>
</dbReference>
<gene>
    <name evidence="9" type="primary">trpF</name>
    <name evidence="11" type="ORF">MKY91_09855</name>
</gene>
<dbReference type="NCBIfam" id="NF002301">
    <property type="entry name" value="PRK01222.2-1"/>
    <property type="match status" value="1"/>
</dbReference>
<dbReference type="InterPro" id="IPR013785">
    <property type="entry name" value="Aldolase_TIM"/>
</dbReference>
<feature type="domain" description="N-(5'phosphoribosyl) anthranilate isomerase (PRAI)" evidence="10">
    <location>
        <begin position="6"/>
        <end position="206"/>
    </location>
</feature>
<comment type="similarity">
    <text evidence="9">Belongs to the TrpF family.</text>
</comment>
<keyword evidence="7 9" id="KW-0057">Aromatic amino acid biosynthesis</keyword>
<evidence type="ECO:0000256" key="3">
    <source>
        <dbReference type="ARBA" id="ARBA00012572"/>
    </source>
</evidence>
<dbReference type="EMBL" id="JBCITK010000001">
    <property type="protein sequence ID" value="MEN0643448.1"/>
    <property type="molecule type" value="Genomic_DNA"/>
</dbReference>
<comment type="catalytic activity">
    <reaction evidence="1 9">
        <text>N-(5-phospho-beta-D-ribosyl)anthranilate = 1-(2-carboxyphenylamino)-1-deoxy-D-ribulose 5-phosphate</text>
        <dbReference type="Rhea" id="RHEA:21540"/>
        <dbReference type="ChEBI" id="CHEBI:18277"/>
        <dbReference type="ChEBI" id="CHEBI:58613"/>
        <dbReference type="EC" id="5.3.1.24"/>
    </reaction>
</comment>
<sequence>MRPLLKYCGNRSEDDLALTKNSKADYLGFVFVPGTKRFVRAEDVNRWLVNQPVTQQKLVALFVNESIETITSVCTICPIDIIQCHGTESNTTVANIKQSTKKEVWKVIHHHKHGVSQMKEYDGIADGYIIDTKVAGSWGGTGQSFDWESIPNYLSEGKRQSVPVFIAGGVNAENISVLTRYKPDGIDLSSGLEHENKKSYEAIREIERELFRDDEL</sequence>
<keyword evidence="12" id="KW-1185">Reference proteome</keyword>
<reference evidence="11 12" key="1">
    <citation type="submission" date="2024-03" db="EMBL/GenBank/DDBJ databases">
        <title>Bacilli Hybrid Assemblies.</title>
        <authorList>
            <person name="Kovac J."/>
        </authorList>
    </citation>
    <scope>NUCLEOTIDE SEQUENCE [LARGE SCALE GENOMIC DNA]</scope>
    <source>
        <strain evidence="11 12">FSL R7-0666</strain>
    </source>
</reference>
<dbReference type="HAMAP" id="MF_00135">
    <property type="entry name" value="PRAI"/>
    <property type="match status" value="1"/>
</dbReference>
<keyword evidence="8 9" id="KW-0413">Isomerase</keyword>
<proteinExistence type="inferred from homology"/>
<dbReference type="InterPro" id="IPR001240">
    <property type="entry name" value="PRAI_dom"/>
</dbReference>
<evidence type="ECO:0000313" key="11">
    <source>
        <dbReference type="EMBL" id="MEN0643448.1"/>
    </source>
</evidence>
<dbReference type="Gene3D" id="3.20.20.70">
    <property type="entry name" value="Aldolase class I"/>
    <property type="match status" value="1"/>
</dbReference>
<name>A0ABU9VHQ6_9BACI</name>
<evidence type="ECO:0000256" key="8">
    <source>
        <dbReference type="ARBA" id="ARBA00023235"/>
    </source>
</evidence>
<dbReference type="GO" id="GO:0004640">
    <property type="term" value="F:phosphoribosylanthranilate isomerase activity"/>
    <property type="evidence" value="ECO:0007669"/>
    <property type="project" value="UniProtKB-EC"/>
</dbReference>
<evidence type="ECO:0000256" key="4">
    <source>
        <dbReference type="ARBA" id="ARBA00022272"/>
    </source>
</evidence>
<evidence type="ECO:0000256" key="2">
    <source>
        <dbReference type="ARBA" id="ARBA00004664"/>
    </source>
</evidence>
<evidence type="ECO:0000256" key="7">
    <source>
        <dbReference type="ARBA" id="ARBA00023141"/>
    </source>
</evidence>
<evidence type="ECO:0000259" key="10">
    <source>
        <dbReference type="Pfam" id="PF00697"/>
    </source>
</evidence>
<evidence type="ECO:0000256" key="9">
    <source>
        <dbReference type="HAMAP-Rule" id="MF_00135"/>
    </source>
</evidence>
<dbReference type="CDD" id="cd00405">
    <property type="entry name" value="PRAI"/>
    <property type="match status" value="1"/>
</dbReference>
<evidence type="ECO:0000256" key="6">
    <source>
        <dbReference type="ARBA" id="ARBA00022822"/>
    </source>
</evidence>
<dbReference type="InterPro" id="IPR011060">
    <property type="entry name" value="RibuloseP-bd_barrel"/>
</dbReference>
<dbReference type="Pfam" id="PF00697">
    <property type="entry name" value="PRAI"/>
    <property type="match status" value="1"/>
</dbReference>
<dbReference type="PANTHER" id="PTHR42894:SF1">
    <property type="entry name" value="N-(5'-PHOSPHORIBOSYL)ANTHRANILATE ISOMERASE"/>
    <property type="match status" value="1"/>
</dbReference>
<dbReference type="InterPro" id="IPR044643">
    <property type="entry name" value="TrpF_fam"/>
</dbReference>
<keyword evidence="5 9" id="KW-0028">Amino-acid biosynthesis</keyword>
<dbReference type="Proteomes" id="UP001418796">
    <property type="component" value="Unassembled WGS sequence"/>
</dbReference>
<protein>
    <recommendedName>
        <fullName evidence="4 9">N-(5'-phosphoribosyl)anthranilate isomerase</fullName>
        <shortName evidence="9">PRAI</shortName>
        <ecNumber evidence="3 9">5.3.1.24</ecNumber>
    </recommendedName>
</protein>
<dbReference type="SUPFAM" id="SSF51366">
    <property type="entry name" value="Ribulose-phoshate binding barrel"/>
    <property type="match status" value="1"/>
</dbReference>
<dbReference type="PANTHER" id="PTHR42894">
    <property type="entry name" value="N-(5'-PHOSPHORIBOSYL)ANTHRANILATE ISOMERASE"/>
    <property type="match status" value="1"/>
</dbReference>